<feature type="compositionally biased region" description="Basic and acidic residues" evidence="1">
    <location>
        <begin position="210"/>
        <end position="223"/>
    </location>
</feature>
<reference evidence="2" key="1">
    <citation type="submission" date="2020-04" db="EMBL/GenBank/DDBJ databases">
        <authorList>
            <person name="Chiriac C."/>
            <person name="Salcher M."/>
            <person name="Ghai R."/>
            <person name="Kavagutti S V."/>
        </authorList>
    </citation>
    <scope>NUCLEOTIDE SEQUENCE</scope>
</reference>
<name>A0A6J5NEZ7_9CAUD</name>
<protein>
    <recommendedName>
        <fullName evidence="3">Helix-turn-helix domain containing protein</fullName>
    </recommendedName>
</protein>
<proteinExistence type="predicted"/>
<feature type="region of interest" description="Disordered" evidence="1">
    <location>
        <begin position="197"/>
        <end position="223"/>
    </location>
</feature>
<accession>A0A6J5NEZ7</accession>
<dbReference type="EMBL" id="LR796658">
    <property type="protein sequence ID" value="CAB4157377.1"/>
    <property type="molecule type" value="Genomic_DNA"/>
</dbReference>
<sequence length="223" mass="25418">MALIRGHHSFDDHFTQIPNDWLRDKRISLGAKGLLAQLLSHAPGWRISQESLGRDNGVGRDAIRTLINELLEAGYLSRSEDRERTEKGYLGGYSYTTQDPSACPTLDNPTQVEPLHKNNITKNNNIKNNERIYSDSQFESFWEHYPKKVDKGAALRAFKKAAKTQDLDLVIEGARRFSEDPNLPEKQFIKNPATWLNAESWNNGPLPKRKTTDSKALEEWAND</sequence>
<evidence type="ECO:0008006" key="3">
    <source>
        <dbReference type="Google" id="ProtNLM"/>
    </source>
</evidence>
<evidence type="ECO:0000313" key="2">
    <source>
        <dbReference type="EMBL" id="CAB4157377.1"/>
    </source>
</evidence>
<evidence type="ECO:0000256" key="1">
    <source>
        <dbReference type="SAM" id="MobiDB-lite"/>
    </source>
</evidence>
<dbReference type="Pfam" id="PF13730">
    <property type="entry name" value="HTH_36"/>
    <property type="match status" value="1"/>
</dbReference>
<gene>
    <name evidence="2" type="ORF">UFOVP692_18</name>
</gene>
<organism evidence="2">
    <name type="scientific">uncultured Caudovirales phage</name>
    <dbReference type="NCBI Taxonomy" id="2100421"/>
    <lineage>
        <taxon>Viruses</taxon>
        <taxon>Duplodnaviria</taxon>
        <taxon>Heunggongvirae</taxon>
        <taxon>Uroviricota</taxon>
        <taxon>Caudoviricetes</taxon>
        <taxon>Peduoviridae</taxon>
        <taxon>Maltschvirus</taxon>
        <taxon>Maltschvirus maltsch</taxon>
    </lineage>
</organism>